<name>A0A2T3GD27_9BIFI</name>
<keyword evidence="8 9" id="KW-0131">Cell cycle</keyword>
<evidence type="ECO:0000313" key="14">
    <source>
        <dbReference type="Proteomes" id="UP000240228"/>
    </source>
</evidence>
<dbReference type="SUPFAM" id="SSF56349">
    <property type="entry name" value="DNA breaking-rejoining enzymes"/>
    <property type="match status" value="1"/>
</dbReference>
<dbReference type="Gene3D" id="1.10.443.10">
    <property type="entry name" value="Intergrase catalytic core"/>
    <property type="match status" value="1"/>
</dbReference>
<protein>
    <recommendedName>
        <fullName evidence="9">Tyrosine recombinase XerC</fullName>
    </recommendedName>
</protein>
<evidence type="ECO:0000256" key="3">
    <source>
        <dbReference type="ARBA" id="ARBA00022618"/>
    </source>
</evidence>
<organism evidence="13 14">
    <name type="scientific">Bifidobacterium callitrichos</name>
    <dbReference type="NCBI Taxonomy" id="762209"/>
    <lineage>
        <taxon>Bacteria</taxon>
        <taxon>Bacillati</taxon>
        <taxon>Actinomycetota</taxon>
        <taxon>Actinomycetes</taxon>
        <taxon>Bifidobacteriales</taxon>
        <taxon>Bifidobacteriaceae</taxon>
        <taxon>Bifidobacterium</taxon>
    </lineage>
</organism>
<evidence type="ECO:0000256" key="10">
    <source>
        <dbReference type="SAM" id="MobiDB-lite"/>
    </source>
</evidence>
<dbReference type="InterPro" id="IPR023009">
    <property type="entry name" value="Tyrosine_recombinase_XerC/XerD"/>
</dbReference>
<evidence type="ECO:0000256" key="1">
    <source>
        <dbReference type="ARBA" id="ARBA00004496"/>
    </source>
</evidence>
<comment type="function">
    <text evidence="9">Site-specific tyrosine recombinase, which acts by catalyzing the cutting and rejoining of the recombining DNA molecules. The XerC-XerD complex is essential to convert dimers of the bacterial chromosome into monomers to permit their segregation at cell division. It also contributes to the segregational stability of plasmids.</text>
</comment>
<feature type="active site" description="O-(3'-phospho-DNA)-tyrosine intermediate" evidence="9">
    <location>
        <position position="325"/>
    </location>
</feature>
<evidence type="ECO:0000256" key="6">
    <source>
        <dbReference type="ARBA" id="ARBA00023125"/>
    </source>
</evidence>
<evidence type="ECO:0000256" key="2">
    <source>
        <dbReference type="ARBA" id="ARBA00022490"/>
    </source>
</evidence>
<dbReference type="PANTHER" id="PTHR30349">
    <property type="entry name" value="PHAGE INTEGRASE-RELATED"/>
    <property type="match status" value="1"/>
</dbReference>
<evidence type="ECO:0000256" key="8">
    <source>
        <dbReference type="ARBA" id="ARBA00023306"/>
    </source>
</evidence>
<keyword evidence="14" id="KW-1185">Reference proteome</keyword>
<reference evidence="13 14" key="2">
    <citation type="submission" date="2018-03" db="EMBL/GenBank/DDBJ databases">
        <title>The comparative genomics of Bifidobacterium callitrichos reflects dietary carbohydrate utilization within the common marmoset gut.</title>
        <authorList>
            <person name="Rani A."/>
        </authorList>
    </citation>
    <scope>NUCLEOTIDE SEQUENCE [LARGE SCALE GENOMIC DNA]</scope>
    <source>
        <strain evidence="13 14">UMA51805</strain>
    </source>
</reference>
<keyword evidence="5 9" id="KW-0229">DNA integration</keyword>
<sequence>MGVDDRFPDAGSDGHGLEDRLNAYATFLKANKGLSANTLRAYLTDVGECLHVLTLRGMNDLREITPDDLRSWMAHESRTHARSSMARKVVAVRSFFSWAYDHGVTATDPAAAFATPKIPAVLPTVLTEAQAARMMDDADAEAQGRDPTTRTGESETVERDGRPPAVRLRDAAMLETLYATGIRVAELVGLDVGDIDFSNRTMRVTGKGNKQRVVPFGAPAARALIRWIEEGRSQILHGSDDGARAGEPRVGDARTALFLGVRGGRINQRTVREVVHRESRRAGVPDIGPHALRHSAATHLLDGGADLREVQEMLGHASLKTTQRYTHVSIEQLKARYTQAFPRA</sequence>
<comment type="subunit">
    <text evidence="9">Forms a cyclic heterotetrameric complex composed of two molecules of XerC and two molecules of XerD.</text>
</comment>
<dbReference type="GO" id="GO:0009037">
    <property type="term" value="F:tyrosine-based site-specific recombinase activity"/>
    <property type="evidence" value="ECO:0007669"/>
    <property type="project" value="UniProtKB-UniRule"/>
</dbReference>
<dbReference type="GO" id="GO:0051301">
    <property type="term" value="P:cell division"/>
    <property type="evidence" value="ECO:0007669"/>
    <property type="project" value="UniProtKB-KW"/>
</dbReference>
<comment type="caution">
    <text evidence="13">The sequence shown here is derived from an EMBL/GenBank/DDBJ whole genome shotgun (WGS) entry which is preliminary data.</text>
</comment>
<dbReference type="InterPro" id="IPR004107">
    <property type="entry name" value="Integrase_SAM-like_N"/>
</dbReference>
<feature type="active site" evidence="9">
    <location>
        <position position="293"/>
    </location>
</feature>
<evidence type="ECO:0000259" key="12">
    <source>
        <dbReference type="PROSITE" id="PS51900"/>
    </source>
</evidence>
<dbReference type="GO" id="GO:0007059">
    <property type="term" value="P:chromosome segregation"/>
    <property type="evidence" value="ECO:0007669"/>
    <property type="project" value="UniProtKB-UniRule"/>
</dbReference>
<dbReference type="CDD" id="cd00798">
    <property type="entry name" value="INT_XerDC_C"/>
    <property type="match status" value="1"/>
</dbReference>
<evidence type="ECO:0000259" key="11">
    <source>
        <dbReference type="PROSITE" id="PS51898"/>
    </source>
</evidence>
<feature type="active site" evidence="9">
    <location>
        <position position="316"/>
    </location>
</feature>
<dbReference type="AlphaFoldDB" id="A0A2T3GD27"/>
<dbReference type="InterPro" id="IPR050090">
    <property type="entry name" value="Tyrosine_recombinase_XerCD"/>
</dbReference>
<dbReference type="InterPro" id="IPR002104">
    <property type="entry name" value="Integrase_catalytic"/>
</dbReference>
<feature type="active site" evidence="9">
    <location>
        <position position="207"/>
    </location>
</feature>
<dbReference type="Gene3D" id="1.10.150.130">
    <property type="match status" value="1"/>
</dbReference>
<dbReference type="Pfam" id="PF00589">
    <property type="entry name" value="Phage_integrase"/>
    <property type="match status" value="1"/>
</dbReference>
<dbReference type="NCBIfam" id="NF001399">
    <property type="entry name" value="PRK00283.1"/>
    <property type="match status" value="1"/>
</dbReference>
<keyword evidence="4 9" id="KW-0159">Chromosome partition</keyword>
<dbReference type="PROSITE" id="PS51900">
    <property type="entry name" value="CB"/>
    <property type="match status" value="1"/>
</dbReference>
<comment type="subcellular location">
    <subcellularLocation>
        <location evidence="1 9">Cytoplasm</location>
    </subcellularLocation>
</comment>
<dbReference type="InterPro" id="IPR010998">
    <property type="entry name" value="Integrase_recombinase_N"/>
</dbReference>
<keyword evidence="3 9" id="KW-0132">Cell division</keyword>
<dbReference type="GO" id="GO:0006313">
    <property type="term" value="P:DNA transposition"/>
    <property type="evidence" value="ECO:0007669"/>
    <property type="project" value="UniProtKB-UniRule"/>
</dbReference>
<dbReference type="PROSITE" id="PS51898">
    <property type="entry name" value="TYR_RECOMBINASE"/>
    <property type="match status" value="1"/>
</dbReference>
<dbReference type="Pfam" id="PF02899">
    <property type="entry name" value="Phage_int_SAM_1"/>
    <property type="match status" value="1"/>
</dbReference>
<dbReference type="Proteomes" id="UP000240228">
    <property type="component" value="Unassembled WGS sequence"/>
</dbReference>
<dbReference type="GO" id="GO:0005737">
    <property type="term" value="C:cytoplasm"/>
    <property type="evidence" value="ECO:0007669"/>
    <property type="project" value="UniProtKB-SubCell"/>
</dbReference>
<dbReference type="RefSeq" id="WP_107043214.1">
    <property type="nucleotide sequence ID" value="NZ_NWTX01000001.1"/>
</dbReference>
<dbReference type="InterPro" id="IPR011010">
    <property type="entry name" value="DNA_brk_join_enz"/>
</dbReference>
<feature type="domain" description="Tyr recombinase" evidence="11">
    <location>
        <begin position="121"/>
        <end position="338"/>
    </location>
</feature>
<dbReference type="HAMAP" id="MF_01808">
    <property type="entry name" value="Recomb_XerC_XerD"/>
    <property type="match status" value="1"/>
</dbReference>
<feature type="region of interest" description="Disordered" evidence="10">
    <location>
        <begin position="135"/>
        <end position="164"/>
    </location>
</feature>
<feature type="compositionally biased region" description="Basic and acidic residues" evidence="10">
    <location>
        <begin position="142"/>
        <end position="164"/>
    </location>
</feature>
<keyword evidence="2 9" id="KW-0963">Cytoplasm</keyword>
<comment type="similarity">
    <text evidence="9">Belongs to the 'phage' integrase family. XerC subfamily.</text>
</comment>
<dbReference type="InterPro" id="IPR013762">
    <property type="entry name" value="Integrase-like_cat_sf"/>
</dbReference>
<evidence type="ECO:0000256" key="9">
    <source>
        <dbReference type="HAMAP-Rule" id="MF_01808"/>
    </source>
</evidence>
<keyword evidence="7 9" id="KW-0233">DNA recombination</keyword>
<accession>A0A2T3GD27</accession>
<dbReference type="InterPro" id="IPR044068">
    <property type="entry name" value="CB"/>
</dbReference>
<proteinExistence type="inferred from homology"/>
<evidence type="ECO:0000256" key="7">
    <source>
        <dbReference type="ARBA" id="ARBA00023172"/>
    </source>
</evidence>
<feature type="active site" evidence="9">
    <location>
        <position position="183"/>
    </location>
</feature>
<dbReference type="PANTHER" id="PTHR30349:SF77">
    <property type="entry name" value="TYROSINE RECOMBINASE XERC"/>
    <property type="match status" value="1"/>
</dbReference>
<evidence type="ECO:0000256" key="4">
    <source>
        <dbReference type="ARBA" id="ARBA00022829"/>
    </source>
</evidence>
<gene>
    <name evidence="9" type="primary">xerC</name>
    <name evidence="13" type="ORF">CPA40_00250</name>
</gene>
<feature type="active site" evidence="9">
    <location>
        <position position="290"/>
    </location>
</feature>
<dbReference type="EMBL" id="NWTX01000001">
    <property type="protein sequence ID" value="PST47301.1"/>
    <property type="molecule type" value="Genomic_DNA"/>
</dbReference>
<evidence type="ECO:0000256" key="5">
    <source>
        <dbReference type="ARBA" id="ARBA00022908"/>
    </source>
</evidence>
<reference evidence="14" key="1">
    <citation type="submission" date="2017-09" db="EMBL/GenBank/DDBJ databases">
        <authorList>
            <person name="Sela D.A."/>
            <person name="Albert K."/>
        </authorList>
    </citation>
    <scope>NUCLEOTIDE SEQUENCE [LARGE SCALE GENOMIC DNA]</scope>
    <source>
        <strain evidence="14">UMA51805</strain>
    </source>
</reference>
<keyword evidence="6 9" id="KW-0238">DNA-binding</keyword>
<feature type="domain" description="Core-binding (CB)" evidence="12">
    <location>
        <begin position="15"/>
        <end position="100"/>
    </location>
</feature>
<evidence type="ECO:0000313" key="13">
    <source>
        <dbReference type="EMBL" id="PST47301.1"/>
    </source>
</evidence>
<dbReference type="GO" id="GO:0003677">
    <property type="term" value="F:DNA binding"/>
    <property type="evidence" value="ECO:0007669"/>
    <property type="project" value="UniProtKB-UniRule"/>
</dbReference>